<dbReference type="AlphaFoldDB" id="A0A9D2JMD1"/>
<accession>A0A9D2JMD1</accession>
<reference evidence="1" key="2">
    <citation type="submission" date="2021-04" db="EMBL/GenBank/DDBJ databases">
        <authorList>
            <person name="Gilroy R."/>
        </authorList>
    </citation>
    <scope>NUCLEOTIDE SEQUENCE</scope>
    <source>
        <strain evidence="1">ChiBcec16-3735</strain>
    </source>
</reference>
<evidence type="ECO:0000313" key="2">
    <source>
        <dbReference type="Proteomes" id="UP000824065"/>
    </source>
</evidence>
<dbReference type="EMBL" id="DXBJ01000068">
    <property type="protein sequence ID" value="HIZ58706.1"/>
    <property type="molecule type" value="Genomic_DNA"/>
</dbReference>
<dbReference type="Proteomes" id="UP000824065">
    <property type="component" value="Unassembled WGS sequence"/>
</dbReference>
<evidence type="ECO:0000313" key="1">
    <source>
        <dbReference type="EMBL" id="HIZ58706.1"/>
    </source>
</evidence>
<comment type="caution">
    <text evidence="1">The sequence shown here is derived from an EMBL/GenBank/DDBJ whole genome shotgun (WGS) entry which is preliminary data.</text>
</comment>
<protein>
    <submittedName>
        <fullName evidence="1">Type II toxin-antitoxin system PemK/MazF family toxin</fullName>
    </submittedName>
</protein>
<name>A0A9D2JMD1_9FIRM</name>
<organism evidence="1 2">
    <name type="scientific">Candidatus Faecalibacterium gallistercoris</name>
    <dbReference type="NCBI Taxonomy" id="2838579"/>
    <lineage>
        <taxon>Bacteria</taxon>
        <taxon>Bacillati</taxon>
        <taxon>Bacillota</taxon>
        <taxon>Clostridia</taxon>
        <taxon>Eubacteriales</taxon>
        <taxon>Oscillospiraceae</taxon>
        <taxon>Faecalibacterium</taxon>
    </lineage>
</organism>
<reference evidence="1" key="1">
    <citation type="journal article" date="2021" name="PeerJ">
        <title>Extensive microbial diversity within the chicken gut microbiome revealed by metagenomics and culture.</title>
        <authorList>
            <person name="Gilroy R."/>
            <person name="Ravi A."/>
            <person name="Getino M."/>
            <person name="Pursley I."/>
            <person name="Horton D.L."/>
            <person name="Alikhan N.F."/>
            <person name="Baker D."/>
            <person name="Gharbi K."/>
            <person name="Hall N."/>
            <person name="Watson M."/>
            <person name="Adriaenssens E.M."/>
            <person name="Foster-Nyarko E."/>
            <person name="Jarju S."/>
            <person name="Secka A."/>
            <person name="Antonio M."/>
            <person name="Oren A."/>
            <person name="Chaudhuri R.R."/>
            <person name="La Ragione R."/>
            <person name="Hildebrand F."/>
            <person name="Pallen M.J."/>
        </authorList>
    </citation>
    <scope>NUCLEOTIDE SEQUENCE</scope>
    <source>
        <strain evidence="1">ChiBcec16-3735</strain>
    </source>
</reference>
<proteinExistence type="predicted"/>
<sequence length="224" mass="25504">MAAAFDPRLLNPPKVSYRSGRYYVFDGQHTIAVLKLLNGGKDLMVRCIVYTGMTESEEALLFAQQTGESARLTPGDKMRAMIYGGDPECMAFLKATESVGLKLDYSQRRGKYRIACIGTAFEEFKRVGPDRYKEALSIIVDAWNGDPESLRAETVQGMVHFVELYHDEYDSRRLISRLHKTDPLTIYREGRAMGVNMAGYKKYLYQVYCIYNGSSKKKVLPMKF</sequence>
<gene>
    <name evidence="1" type="ORF">H9725_09075</name>
</gene>
<dbReference type="Pfam" id="PF20188">
    <property type="entry name" value="DUF6551"/>
    <property type="match status" value="1"/>
</dbReference>
<dbReference type="InterPro" id="IPR046681">
    <property type="entry name" value="DUF6551"/>
</dbReference>